<dbReference type="Gene3D" id="3.50.50.60">
    <property type="entry name" value="FAD/NAD(P)-binding domain"/>
    <property type="match status" value="1"/>
</dbReference>
<dbReference type="CDD" id="cd02930">
    <property type="entry name" value="DCR_FMN"/>
    <property type="match status" value="1"/>
</dbReference>
<dbReference type="GO" id="GO:0046872">
    <property type="term" value="F:metal ion binding"/>
    <property type="evidence" value="ECO:0007669"/>
    <property type="project" value="UniProtKB-KW"/>
</dbReference>
<protein>
    <submittedName>
        <fullName evidence="12">NADPH-dependent 2,4-dienoyl-CoA reductase</fullName>
    </submittedName>
</protein>
<dbReference type="Proteomes" id="UP001271263">
    <property type="component" value="Unassembled WGS sequence"/>
</dbReference>
<dbReference type="PANTHER" id="PTHR42917">
    <property type="entry name" value="2,4-DIENOYL-COA REDUCTASE"/>
    <property type="match status" value="1"/>
</dbReference>
<dbReference type="InterPro" id="IPR023753">
    <property type="entry name" value="FAD/NAD-binding_dom"/>
</dbReference>
<dbReference type="FunFam" id="3.20.20.70:FF:000082">
    <property type="entry name" value="NADPH-dependent 2,4-dienoyl-CoA reductase"/>
    <property type="match status" value="1"/>
</dbReference>
<reference evidence="12" key="2">
    <citation type="submission" date="2022-11" db="EMBL/GenBank/DDBJ databases">
        <title>Prophages regulate Shewanella fidelis motility and biofilm formation: implications for gut colonization dynamics in Ciona robusta.</title>
        <authorList>
            <person name="Natarajan O."/>
            <person name="Gibboney S.L."/>
            <person name="Young M.N."/>
            <person name="Lim S.J."/>
            <person name="Pluta N."/>
            <person name="Atkinson C.G.F."/>
            <person name="Leigh B.A."/>
            <person name="Liberti A."/>
            <person name="Kees E."/>
            <person name="Breitbart M."/>
            <person name="Gralnick J."/>
            <person name="Dishaw L.J."/>
        </authorList>
    </citation>
    <scope>NUCLEOTIDE SEQUENCE</scope>
    <source>
        <strain evidence="12">3313</strain>
    </source>
</reference>
<keyword evidence="6" id="KW-0479">Metal-binding</keyword>
<organism evidence="12 14">
    <name type="scientific">Shewanella fidelis</name>
    <dbReference type="NCBI Taxonomy" id="173509"/>
    <lineage>
        <taxon>Bacteria</taxon>
        <taxon>Pseudomonadati</taxon>
        <taxon>Pseudomonadota</taxon>
        <taxon>Gammaproteobacteria</taxon>
        <taxon>Alteromonadales</taxon>
        <taxon>Shewanellaceae</taxon>
        <taxon>Shewanella</taxon>
    </lineage>
</organism>
<feature type="domain" description="NADH:flavin oxidoreductase/NADH oxidase N-terminal" evidence="10">
    <location>
        <begin position="6"/>
        <end position="328"/>
    </location>
</feature>
<dbReference type="GO" id="GO:0008670">
    <property type="term" value="F:2,4-dienoyl-CoA reductase (NADPH) activity"/>
    <property type="evidence" value="ECO:0007669"/>
    <property type="project" value="TreeGrafter"/>
</dbReference>
<evidence type="ECO:0000256" key="1">
    <source>
        <dbReference type="ARBA" id="ARBA00001917"/>
    </source>
</evidence>
<comment type="caution">
    <text evidence="12">The sequence shown here is derived from an EMBL/GenBank/DDBJ whole genome shotgun (WGS) entry which is preliminary data.</text>
</comment>
<gene>
    <name evidence="12" type="ORF">OS133_08705</name>
    <name evidence="13" type="ORF">OS134_07005</name>
</gene>
<evidence type="ECO:0000313" key="12">
    <source>
        <dbReference type="EMBL" id="MDR8523753.1"/>
    </source>
</evidence>
<dbReference type="GO" id="GO:0033543">
    <property type="term" value="P:fatty acid beta-oxidation, unsaturated, even number, reductase/isomerase pathway"/>
    <property type="evidence" value="ECO:0007669"/>
    <property type="project" value="TreeGrafter"/>
</dbReference>
<keyword evidence="5" id="KW-0288">FMN</keyword>
<dbReference type="InterPro" id="IPR051793">
    <property type="entry name" value="NADH:flavin_oxidoreductase"/>
</dbReference>
<evidence type="ECO:0000259" key="10">
    <source>
        <dbReference type="Pfam" id="PF00724"/>
    </source>
</evidence>
<dbReference type="Proteomes" id="UP001259340">
    <property type="component" value="Unassembled WGS sequence"/>
</dbReference>
<evidence type="ECO:0000256" key="7">
    <source>
        <dbReference type="ARBA" id="ARBA00023002"/>
    </source>
</evidence>
<evidence type="ECO:0000256" key="5">
    <source>
        <dbReference type="ARBA" id="ARBA00022643"/>
    </source>
</evidence>
<evidence type="ECO:0000256" key="8">
    <source>
        <dbReference type="ARBA" id="ARBA00023004"/>
    </source>
</evidence>
<dbReference type="PRINTS" id="PR00368">
    <property type="entry name" value="FADPNR"/>
</dbReference>
<dbReference type="GO" id="GO:0051536">
    <property type="term" value="F:iron-sulfur cluster binding"/>
    <property type="evidence" value="ECO:0007669"/>
    <property type="project" value="UniProtKB-KW"/>
</dbReference>
<sequence length="671" mass="73678">MSFPHLLEPLDLGFTQLKNRVLMGSMHTGLEEEKGGFEKLAAFYKERALGGVGLIVTGGISPNLRGRLAPNACQLSFPWQVKKHTKVTQAVHEAGGKICMQLLHAGRYGYHPFSSAPSKIKSPITPFTPSAMSARQVKATIKDYATSAALAKKAGYDGVEVMGSEGYLINQFISSRTNKRDDQWGGEFSARAQFPIEIVKQIREKVGTDFIIIFRLSMLDLVDNGSTWEEVVQLAKWLEQAGVTIINTGIGWHEARVPTIATSVPRGAFAWVTERLMKEMSIPLIATNRINTPEIGEHIIASGQADMVSMARPFLADPDFVNKAAANTPELINTCIGCNQACLDHTFSLKRATCLVNPRACYETEINFTPVTSKKRIAVMGAGPAGMAFSIYAASRGHEVVLFEAKSEVGGQFNLARKIPGKEEFDETIRYFLNQIKLHKVELRLNTRLDASVVRDEQFDEIVMSSGVKPRVIDLPGFDNPKVVDYQKVLNGEVEIGQKVALIGAGGIGFDMAHYLCESESSTLDLNRWLKQWGIDKDYKQAGGLTEQVAQDKHRQVYLLQRKTSKIGKGLGKTTGWIHRTVLKQHQVETKTGVSYDKFDEQGLHISVDGKAEVLDVDNVILCAGQVSNIDLVEEMKSTGLPVHLIGGADVAAELDAKRAIRQGAELAIAL</sequence>
<evidence type="ECO:0000313" key="15">
    <source>
        <dbReference type="Proteomes" id="UP001271263"/>
    </source>
</evidence>
<proteinExistence type="inferred from homology"/>
<dbReference type="Gene3D" id="3.20.20.70">
    <property type="entry name" value="Aldolase class I"/>
    <property type="match status" value="1"/>
</dbReference>
<keyword evidence="4" id="KW-0285">Flavoprotein</keyword>
<keyword evidence="8" id="KW-0408">Iron</keyword>
<dbReference type="SUPFAM" id="SSF51905">
    <property type="entry name" value="FAD/NAD(P)-binding domain"/>
    <property type="match status" value="1"/>
</dbReference>
<dbReference type="InterPro" id="IPR013785">
    <property type="entry name" value="Aldolase_TIM"/>
</dbReference>
<name>A0AAW8NKN3_9GAMM</name>
<evidence type="ECO:0000256" key="4">
    <source>
        <dbReference type="ARBA" id="ARBA00022630"/>
    </source>
</evidence>
<dbReference type="InterPro" id="IPR036188">
    <property type="entry name" value="FAD/NAD-bd_sf"/>
</dbReference>
<keyword evidence="15" id="KW-1185">Reference proteome</keyword>
<keyword evidence="7" id="KW-0560">Oxidoreductase</keyword>
<evidence type="ECO:0000256" key="9">
    <source>
        <dbReference type="ARBA" id="ARBA00023014"/>
    </source>
</evidence>
<comment type="cofactor">
    <cofactor evidence="1">
        <name>FMN</name>
        <dbReference type="ChEBI" id="CHEBI:58210"/>
    </cofactor>
</comment>
<dbReference type="SUPFAM" id="SSF51971">
    <property type="entry name" value="Nucleotide-binding domain"/>
    <property type="match status" value="1"/>
</dbReference>
<evidence type="ECO:0000313" key="14">
    <source>
        <dbReference type="Proteomes" id="UP001259340"/>
    </source>
</evidence>
<feature type="domain" description="FAD/NAD(P)-binding" evidence="11">
    <location>
        <begin position="376"/>
        <end position="643"/>
    </location>
</feature>
<evidence type="ECO:0000256" key="6">
    <source>
        <dbReference type="ARBA" id="ARBA00022723"/>
    </source>
</evidence>
<dbReference type="EMBL" id="JAPMLD010000002">
    <property type="protein sequence ID" value="MDW4823811.1"/>
    <property type="molecule type" value="Genomic_DNA"/>
</dbReference>
<comment type="cofactor">
    <cofactor evidence="2">
        <name>[4Fe-4S] cluster</name>
        <dbReference type="ChEBI" id="CHEBI:49883"/>
    </cofactor>
</comment>
<dbReference type="AlphaFoldDB" id="A0AAW8NKN3"/>
<evidence type="ECO:0000259" key="11">
    <source>
        <dbReference type="Pfam" id="PF07992"/>
    </source>
</evidence>
<accession>A0AAW8NKN3</accession>
<evidence type="ECO:0000256" key="3">
    <source>
        <dbReference type="ARBA" id="ARBA00011048"/>
    </source>
</evidence>
<dbReference type="Pfam" id="PF07992">
    <property type="entry name" value="Pyr_redox_2"/>
    <property type="match status" value="1"/>
</dbReference>
<keyword evidence="9" id="KW-0411">Iron-sulfur</keyword>
<dbReference type="RefSeq" id="WP_310654615.1">
    <property type="nucleotide sequence ID" value="NZ_JAPMLA010000001.1"/>
</dbReference>
<evidence type="ECO:0000313" key="13">
    <source>
        <dbReference type="EMBL" id="MDW4823811.1"/>
    </source>
</evidence>
<dbReference type="InterPro" id="IPR001155">
    <property type="entry name" value="OxRdtase_FMN_N"/>
</dbReference>
<evidence type="ECO:0000256" key="2">
    <source>
        <dbReference type="ARBA" id="ARBA00001966"/>
    </source>
</evidence>
<dbReference type="GO" id="GO:0010181">
    <property type="term" value="F:FMN binding"/>
    <property type="evidence" value="ECO:0007669"/>
    <property type="project" value="InterPro"/>
</dbReference>
<comment type="similarity">
    <text evidence="3">In the N-terminal section; belongs to the NADH:flavin oxidoreductase/NADH oxidase family.</text>
</comment>
<reference evidence="13 15" key="1">
    <citation type="journal article" date="2022" name="bioRxiv">
        <title>Prophages regulate Shewanella fidelis 3313 motility and biofilm formation: implications for gut colonization dynamics in Ciona robusta.</title>
        <authorList>
            <person name="Natarajan O."/>
            <person name="Gibboney S.L."/>
            <person name="Young M.N."/>
            <person name="Lim S.J."/>
            <person name="Pluta N."/>
            <person name="Atkinson C.G."/>
            <person name="Leigh B.A."/>
            <person name="Liberti A."/>
            <person name="Kees E.D."/>
            <person name="Breitbart M."/>
            <person name="Gralnick J.A."/>
            <person name="Dishaw L.J."/>
        </authorList>
    </citation>
    <scope>NUCLEOTIDE SEQUENCE [LARGE SCALE GENOMIC DNA]</scope>
    <source>
        <strain evidence="13 15">JG4066</strain>
    </source>
</reference>
<dbReference type="PRINTS" id="PR00469">
    <property type="entry name" value="PNDRDTASEII"/>
</dbReference>
<dbReference type="PANTHER" id="PTHR42917:SF2">
    <property type="entry name" value="2,4-DIENOYL-COA REDUCTASE [(2E)-ENOYL-COA-PRODUCING]"/>
    <property type="match status" value="1"/>
</dbReference>
<dbReference type="EMBL" id="JAPMLE010000001">
    <property type="protein sequence ID" value="MDR8523753.1"/>
    <property type="molecule type" value="Genomic_DNA"/>
</dbReference>
<dbReference type="SUPFAM" id="SSF51395">
    <property type="entry name" value="FMN-linked oxidoreductases"/>
    <property type="match status" value="1"/>
</dbReference>
<dbReference type="Gene3D" id="3.40.50.720">
    <property type="entry name" value="NAD(P)-binding Rossmann-like Domain"/>
    <property type="match status" value="1"/>
</dbReference>
<dbReference type="Pfam" id="PF00724">
    <property type="entry name" value="Oxidored_FMN"/>
    <property type="match status" value="1"/>
</dbReference>